<name>A0A507ZSE0_9FLAO</name>
<evidence type="ECO:0000313" key="3">
    <source>
        <dbReference type="Proteomes" id="UP000317169"/>
    </source>
</evidence>
<keyword evidence="1" id="KW-0732">Signal</keyword>
<feature type="chain" id="PRO_5021288480" evidence="1">
    <location>
        <begin position="19"/>
        <end position="135"/>
    </location>
</feature>
<sequence length="135" mass="15190">MRILLICITVMLSNFLFAQEKSTLTVLVENIPNNKGEVLMGVFTENTFMKGAPNYSESLPITNNKVKFVFENVENGTYAASCFQDSNGNQTMDFEANGMPKESYGVSNNKMLMGPPTWEESKFDVKRDTTIHIIM</sequence>
<dbReference type="Proteomes" id="UP000317169">
    <property type="component" value="Unassembled WGS sequence"/>
</dbReference>
<reference evidence="2 3" key="1">
    <citation type="submission" date="2019-06" db="EMBL/GenBank/DDBJ databases">
        <title>Flavibacter putida gen. nov., sp. nov., a novel marine bacterium of the family Flavobacteriaceae isolated from coastal seawater.</title>
        <authorList>
            <person name="Feng X."/>
        </authorList>
    </citation>
    <scope>NUCLEOTIDE SEQUENCE [LARGE SCALE GENOMIC DNA]</scope>
    <source>
        <strain evidence="2 3">PLHSN227</strain>
    </source>
</reference>
<accession>A0A507ZSE0</accession>
<dbReference type="EMBL" id="VIAR01000004">
    <property type="protein sequence ID" value="TQD39433.1"/>
    <property type="molecule type" value="Genomic_DNA"/>
</dbReference>
<evidence type="ECO:0000256" key="1">
    <source>
        <dbReference type="SAM" id="SignalP"/>
    </source>
</evidence>
<dbReference type="AlphaFoldDB" id="A0A507ZSE0"/>
<dbReference type="RefSeq" id="WP_141421380.1">
    <property type="nucleotide sequence ID" value="NZ_VIAR01000004.1"/>
</dbReference>
<dbReference type="Pfam" id="PF09912">
    <property type="entry name" value="DUF2141"/>
    <property type="match status" value="1"/>
</dbReference>
<gene>
    <name evidence="2" type="ORF">FKR84_05925</name>
</gene>
<dbReference type="InterPro" id="IPR018673">
    <property type="entry name" value="DUF2141"/>
</dbReference>
<organism evidence="2 3">
    <name type="scientific">Haloflavibacter putidus</name>
    <dbReference type="NCBI Taxonomy" id="2576776"/>
    <lineage>
        <taxon>Bacteria</taxon>
        <taxon>Pseudomonadati</taxon>
        <taxon>Bacteroidota</taxon>
        <taxon>Flavobacteriia</taxon>
        <taxon>Flavobacteriales</taxon>
        <taxon>Flavobacteriaceae</taxon>
        <taxon>Haloflavibacter</taxon>
    </lineage>
</organism>
<keyword evidence="3" id="KW-1185">Reference proteome</keyword>
<evidence type="ECO:0000313" key="2">
    <source>
        <dbReference type="EMBL" id="TQD39433.1"/>
    </source>
</evidence>
<proteinExistence type="predicted"/>
<dbReference type="OrthoDB" id="9788332at2"/>
<comment type="caution">
    <text evidence="2">The sequence shown here is derived from an EMBL/GenBank/DDBJ whole genome shotgun (WGS) entry which is preliminary data.</text>
</comment>
<feature type="signal peptide" evidence="1">
    <location>
        <begin position="1"/>
        <end position="18"/>
    </location>
</feature>
<protein>
    <submittedName>
        <fullName evidence="2">DUF2141 domain-containing protein</fullName>
    </submittedName>
</protein>